<dbReference type="CDD" id="cd04301">
    <property type="entry name" value="NAT_SF"/>
    <property type="match status" value="1"/>
</dbReference>
<comment type="caution">
    <text evidence="2">The sequence shown here is derived from an EMBL/GenBank/DDBJ whole genome shotgun (WGS) entry which is preliminary data.</text>
</comment>
<name>A0A9W5X661_9BACI</name>
<evidence type="ECO:0000313" key="3">
    <source>
        <dbReference type="Proteomes" id="UP000621492"/>
    </source>
</evidence>
<reference evidence="2" key="1">
    <citation type="journal article" date="2014" name="Int. J. Syst. Evol. Microbiol.">
        <title>Complete genome sequence of Corynebacterium casei LMG S-19264T (=DSM 44701T), isolated from a smear-ripened cheese.</title>
        <authorList>
            <consortium name="US DOE Joint Genome Institute (JGI-PGF)"/>
            <person name="Walter F."/>
            <person name="Albersmeier A."/>
            <person name="Kalinowski J."/>
            <person name="Ruckert C."/>
        </authorList>
    </citation>
    <scope>NUCLEOTIDE SEQUENCE</scope>
    <source>
        <strain evidence="2">CGMCC 1.15454</strain>
    </source>
</reference>
<dbReference type="Gene3D" id="3.40.630.30">
    <property type="match status" value="1"/>
</dbReference>
<reference evidence="2" key="2">
    <citation type="submission" date="2020-09" db="EMBL/GenBank/DDBJ databases">
        <authorList>
            <person name="Sun Q."/>
            <person name="Zhou Y."/>
        </authorList>
    </citation>
    <scope>NUCLEOTIDE SEQUENCE</scope>
    <source>
        <strain evidence="2">CGMCC 1.15454</strain>
    </source>
</reference>
<dbReference type="EMBL" id="BMJD01000019">
    <property type="protein sequence ID" value="GGB45992.1"/>
    <property type="molecule type" value="Genomic_DNA"/>
</dbReference>
<dbReference type="InterPro" id="IPR016181">
    <property type="entry name" value="Acyl_CoA_acyltransferase"/>
</dbReference>
<dbReference type="GO" id="GO:0016747">
    <property type="term" value="F:acyltransferase activity, transferring groups other than amino-acyl groups"/>
    <property type="evidence" value="ECO:0007669"/>
    <property type="project" value="InterPro"/>
</dbReference>
<dbReference type="Proteomes" id="UP000621492">
    <property type="component" value="Unassembled WGS sequence"/>
</dbReference>
<feature type="domain" description="N-acetyltransferase" evidence="1">
    <location>
        <begin position="3"/>
        <end position="114"/>
    </location>
</feature>
<sequence>MDYVIRSMQKEDIPYVQHVAKTSWNSTYEGIIPRKVQENFLQAAYNDDRMEMRLQRSFLYVAKVDGKIAGFVKFSPVNEEGKAELGAIYLLPAHQGNGIGSALLKRGNRGTGEF</sequence>
<protein>
    <recommendedName>
        <fullName evidence="1">N-acetyltransferase domain-containing protein</fullName>
    </recommendedName>
</protein>
<accession>A0A9W5X661</accession>
<organism evidence="2 3">
    <name type="scientific">Lentibacillus populi</name>
    <dbReference type="NCBI Taxonomy" id="1827502"/>
    <lineage>
        <taxon>Bacteria</taxon>
        <taxon>Bacillati</taxon>
        <taxon>Bacillota</taxon>
        <taxon>Bacilli</taxon>
        <taxon>Bacillales</taxon>
        <taxon>Bacillaceae</taxon>
        <taxon>Lentibacillus</taxon>
    </lineage>
</organism>
<dbReference type="SUPFAM" id="SSF55729">
    <property type="entry name" value="Acyl-CoA N-acyltransferases (Nat)"/>
    <property type="match status" value="1"/>
</dbReference>
<dbReference type="InterPro" id="IPR000182">
    <property type="entry name" value="GNAT_dom"/>
</dbReference>
<dbReference type="AlphaFoldDB" id="A0A9W5X661"/>
<proteinExistence type="predicted"/>
<dbReference type="Pfam" id="PF00583">
    <property type="entry name" value="Acetyltransf_1"/>
    <property type="match status" value="1"/>
</dbReference>
<evidence type="ECO:0000313" key="2">
    <source>
        <dbReference type="EMBL" id="GGB45992.1"/>
    </source>
</evidence>
<keyword evidence="3" id="KW-1185">Reference proteome</keyword>
<dbReference type="PROSITE" id="PS51186">
    <property type="entry name" value="GNAT"/>
    <property type="match status" value="1"/>
</dbReference>
<evidence type="ECO:0000259" key="1">
    <source>
        <dbReference type="PROSITE" id="PS51186"/>
    </source>
</evidence>
<gene>
    <name evidence="2" type="ORF">GCM10011409_24420</name>
</gene>